<dbReference type="GO" id="GO:0004519">
    <property type="term" value="F:endonuclease activity"/>
    <property type="evidence" value="ECO:0007669"/>
    <property type="project" value="UniProtKB-KW"/>
</dbReference>
<accession>A0A5E4PHH2</accession>
<gene>
    <name evidence="2" type="primary">smrA</name>
    <name evidence="2" type="ORF">AQUSIP_11980</name>
</gene>
<dbReference type="EMBL" id="LR699119">
    <property type="protein sequence ID" value="VVC75897.1"/>
    <property type="molecule type" value="Genomic_DNA"/>
</dbReference>
<feature type="domain" description="Smr" evidence="1">
    <location>
        <begin position="97"/>
        <end position="176"/>
    </location>
</feature>
<dbReference type="Gene3D" id="3.30.1370.110">
    <property type="match status" value="1"/>
</dbReference>
<evidence type="ECO:0000313" key="2">
    <source>
        <dbReference type="EMBL" id="VVC75897.1"/>
    </source>
</evidence>
<reference evidence="2 3" key="1">
    <citation type="submission" date="2019-08" db="EMBL/GenBank/DDBJ databases">
        <authorList>
            <person name="Guy L."/>
        </authorList>
    </citation>
    <scope>NUCLEOTIDE SEQUENCE [LARGE SCALE GENOMIC DNA]</scope>
    <source>
        <strain evidence="2 3">SGT-108</strain>
    </source>
</reference>
<proteinExistence type="predicted"/>
<dbReference type="InterPro" id="IPR002625">
    <property type="entry name" value="Smr_dom"/>
</dbReference>
<sequence length="182" mass="20459">MPKKGKISEKDLNAFREAVKGTQPLKSDKVRLAPSASKKRQIKRRLDYYDADSIQLSETLALDPVQGEEFIAYKQTGVSNKILRKLRKGQYNVDAILDLHGMSIEEAIEAVEGFLKQCLHEGIRVVLIIHGKGRHGEMPVLKNKLNHWLREINIVLAFCSAAPSHGSRGAIYVLLKRSTEET</sequence>
<dbReference type="PANTHER" id="PTHR35562">
    <property type="entry name" value="DNA ENDONUCLEASE SMRA-RELATED"/>
    <property type="match status" value="1"/>
</dbReference>
<keyword evidence="2" id="KW-0540">Nuclease</keyword>
<protein>
    <submittedName>
        <fullName evidence="2">Putative DNA endonuclease SmrA</fullName>
    </submittedName>
</protein>
<dbReference type="SUPFAM" id="SSF160443">
    <property type="entry name" value="SMR domain-like"/>
    <property type="match status" value="1"/>
</dbReference>
<dbReference type="AlphaFoldDB" id="A0A5E4PHH2"/>
<keyword evidence="2" id="KW-0255">Endonuclease</keyword>
<dbReference type="RefSeq" id="WP_148339164.1">
    <property type="nucleotide sequence ID" value="NZ_LR699119.1"/>
</dbReference>
<dbReference type="SMART" id="SM00463">
    <property type="entry name" value="SMR"/>
    <property type="match status" value="1"/>
</dbReference>
<dbReference type="OrthoDB" id="9808881at2"/>
<evidence type="ECO:0000259" key="1">
    <source>
        <dbReference type="PROSITE" id="PS50828"/>
    </source>
</evidence>
<dbReference type="PROSITE" id="PS50828">
    <property type="entry name" value="SMR"/>
    <property type="match status" value="1"/>
</dbReference>
<name>A0A5E4PHH2_9COXI</name>
<dbReference type="PANTHER" id="PTHR35562:SF2">
    <property type="entry name" value="DNA ENDONUCLEASE SMRA-RELATED"/>
    <property type="match status" value="1"/>
</dbReference>
<keyword evidence="2" id="KW-0378">Hydrolase</keyword>
<dbReference type="KEGG" id="asip:AQUSIP_11980"/>
<keyword evidence="3" id="KW-1185">Reference proteome</keyword>
<dbReference type="Proteomes" id="UP000324194">
    <property type="component" value="Chromosome 1"/>
</dbReference>
<dbReference type="InterPro" id="IPR036063">
    <property type="entry name" value="Smr_dom_sf"/>
</dbReference>
<dbReference type="Pfam" id="PF01713">
    <property type="entry name" value="Smr"/>
    <property type="match status" value="1"/>
</dbReference>
<organism evidence="2 3">
    <name type="scientific">Aquicella siphonis</name>
    <dbReference type="NCBI Taxonomy" id="254247"/>
    <lineage>
        <taxon>Bacteria</taxon>
        <taxon>Pseudomonadati</taxon>
        <taxon>Pseudomonadota</taxon>
        <taxon>Gammaproteobacteria</taxon>
        <taxon>Legionellales</taxon>
        <taxon>Coxiellaceae</taxon>
        <taxon>Aquicella</taxon>
    </lineage>
</organism>
<evidence type="ECO:0000313" key="3">
    <source>
        <dbReference type="Proteomes" id="UP000324194"/>
    </source>
</evidence>